<feature type="region of interest" description="Disordered" evidence="2">
    <location>
        <begin position="305"/>
        <end position="332"/>
    </location>
</feature>
<protein>
    <recommendedName>
        <fullName evidence="3">Lebercilin domain-containing protein</fullName>
    </recommendedName>
</protein>
<dbReference type="AlphaFoldDB" id="A0A0L0TAR4"/>
<reference evidence="5" key="2">
    <citation type="submission" date="2009-11" db="EMBL/GenBank/DDBJ databases">
        <title>The Genome Sequence of Allomyces macrogynus strain ATCC 38327.</title>
        <authorList>
            <consortium name="The Broad Institute Genome Sequencing Platform"/>
            <person name="Russ C."/>
            <person name="Cuomo C."/>
            <person name="Shea T."/>
            <person name="Young S.K."/>
            <person name="Zeng Q."/>
            <person name="Koehrsen M."/>
            <person name="Haas B."/>
            <person name="Borodovsky M."/>
            <person name="Guigo R."/>
            <person name="Alvarado L."/>
            <person name="Berlin A."/>
            <person name="Borenstein D."/>
            <person name="Chen Z."/>
            <person name="Engels R."/>
            <person name="Freedman E."/>
            <person name="Gellesch M."/>
            <person name="Goldberg J."/>
            <person name="Griggs A."/>
            <person name="Gujja S."/>
            <person name="Heiman D."/>
            <person name="Hepburn T."/>
            <person name="Howarth C."/>
            <person name="Jen D."/>
            <person name="Larson L."/>
            <person name="Lewis B."/>
            <person name="Mehta T."/>
            <person name="Park D."/>
            <person name="Pearson M."/>
            <person name="Roberts A."/>
            <person name="Saif S."/>
            <person name="Shenoy N."/>
            <person name="Sisk P."/>
            <person name="Stolte C."/>
            <person name="Sykes S."/>
            <person name="Walk T."/>
            <person name="White J."/>
            <person name="Yandava C."/>
            <person name="Burger G."/>
            <person name="Gray M.W."/>
            <person name="Holland P.W.H."/>
            <person name="King N."/>
            <person name="Lang F.B.F."/>
            <person name="Roger A.J."/>
            <person name="Ruiz-Trillo I."/>
            <person name="Lander E."/>
            <person name="Nusbaum C."/>
        </authorList>
    </citation>
    <scope>NUCLEOTIDE SEQUENCE [LARGE SCALE GENOMIC DNA]</scope>
    <source>
        <strain evidence="5">ATCC 38327</strain>
    </source>
</reference>
<evidence type="ECO:0000256" key="2">
    <source>
        <dbReference type="SAM" id="MobiDB-lite"/>
    </source>
</evidence>
<dbReference type="OMA" id="HERNGQD"/>
<dbReference type="Pfam" id="PF15619">
    <property type="entry name" value="Lebercilin"/>
    <property type="match status" value="1"/>
</dbReference>
<name>A0A0L0TAR4_ALLM3</name>
<sequence>MNGLGPSAARSRPAGRPSTGPTVRPSHPILKNSNSSISDSANGAKINTGASMTATYQHERMQQLENLIQEQKRTIAKLTEENKTLTAMQRRQDKAIQSLNRDQGNLPAAMDQLRDELRAVKAQNKKYVERLNQEERQTRELHNELAAQRDKSDRVVHRLKGVQDELEAHIRDLVFRLEQYEGVLTEEDKVRPHARSETTLSSRAPLPVDRSAQSMSRVSVRSTVAPTAARSIQALADSPVVKDSRAPSHAVAAIPPEPSLSNDSPPANTPVLDEDAIPETVPAQDTAEVLADCGLEQSARTSAVATVPLSLPSEPKAVGPAHSSRSVAPTPAAALASAPTPAASTVPAASAAPAAVSAPTVPATVQQSTTMFKPNLAARSWAPLGPATAATPAPETTMSSTALNPLALLDKPAGNSAVANPLALLDRSPTTSCSPPLAASTKPSFATSLPTGLNWMTPSATASAPTSTPSAPAVPAVAAPAAPSAPSAFPSTPASRPAPSIASFLTPTTTTAPKLPAAPVSASFTSLSTSPPRAATDTASALPLFLRQDAPAAVRPVGLSFIIPAGDAASKPATSARTQPVGSSSFLDAYAPSFGAASAATESPAVAGRRRSVAETGFF</sequence>
<reference evidence="4 5" key="1">
    <citation type="submission" date="2009-11" db="EMBL/GenBank/DDBJ databases">
        <title>Annotation of Allomyces macrogynus ATCC 38327.</title>
        <authorList>
            <consortium name="The Broad Institute Genome Sequencing Platform"/>
            <person name="Russ C."/>
            <person name="Cuomo C."/>
            <person name="Burger G."/>
            <person name="Gray M.W."/>
            <person name="Holland P.W.H."/>
            <person name="King N."/>
            <person name="Lang F.B.F."/>
            <person name="Roger A.J."/>
            <person name="Ruiz-Trillo I."/>
            <person name="Young S.K."/>
            <person name="Zeng Q."/>
            <person name="Gargeya S."/>
            <person name="Fitzgerald M."/>
            <person name="Haas B."/>
            <person name="Abouelleil A."/>
            <person name="Alvarado L."/>
            <person name="Arachchi H.M."/>
            <person name="Berlin A."/>
            <person name="Chapman S.B."/>
            <person name="Gearin G."/>
            <person name="Goldberg J."/>
            <person name="Griggs A."/>
            <person name="Gujja S."/>
            <person name="Hansen M."/>
            <person name="Heiman D."/>
            <person name="Howarth C."/>
            <person name="Larimer J."/>
            <person name="Lui A."/>
            <person name="MacDonald P.J.P."/>
            <person name="McCowen C."/>
            <person name="Montmayeur A."/>
            <person name="Murphy C."/>
            <person name="Neiman D."/>
            <person name="Pearson M."/>
            <person name="Priest M."/>
            <person name="Roberts A."/>
            <person name="Saif S."/>
            <person name="Shea T."/>
            <person name="Sisk P."/>
            <person name="Stolte C."/>
            <person name="Sykes S."/>
            <person name="Wortman J."/>
            <person name="Nusbaum C."/>
            <person name="Birren B."/>
        </authorList>
    </citation>
    <scope>NUCLEOTIDE SEQUENCE [LARGE SCALE GENOMIC DNA]</scope>
    <source>
        <strain evidence="4 5">ATCC 38327</strain>
    </source>
</reference>
<feature type="region of interest" description="Disordered" evidence="2">
    <location>
        <begin position="238"/>
        <end position="273"/>
    </location>
</feature>
<keyword evidence="1" id="KW-0175">Coiled coil</keyword>
<dbReference type="EMBL" id="GG745374">
    <property type="protein sequence ID" value="KNE71811.1"/>
    <property type="molecule type" value="Genomic_DNA"/>
</dbReference>
<feature type="compositionally biased region" description="Polar residues" evidence="2">
    <location>
        <begin position="31"/>
        <end position="41"/>
    </location>
</feature>
<feature type="domain" description="Lebercilin" evidence="3">
    <location>
        <begin position="58"/>
        <end position="159"/>
    </location>
</feature>
<feature type="coiled-coil region" evidence="1">
    <location>
        <begin position="61"/>
        <end position="151"/>
    </location>
</feature>
<feature type="region of interest" description="Disordered" evidence="2">
    <location>
        <begin position="188"/>
        <end position="214"/>
    </location>
</feature>
<organism evidence="4 5">
    <name type="scientific">Allomyces macrogynus (strain ATCC 38327)</name>
    <name type="common">Allomyces javanicus var. macrogynus</name>
    <dbReference type="NCBI Taxonomy" id="578462"/>
    <lineage>
        <taxon>Eukaryota</taxon>
        <taxon>Fungi</taxon>
        <taxon>Fungi incertae sedis</taxon>
        <taxon>Blastocladiomycota</taxon>
        <taxon>Blastocladiomycetes</taxon>
        <taxon>Blastocladiales</taxon>
        <taxon>Blastocladiaceae</taxon>
        <taxon>Allomyces</taxon>
    </lineage>
</organism>
<proteinExistence type="predicted"/>
<evidence type="ECO:0000259" key="3">
    <source>
        <dbReference type="Pfam" id="PF15619"/>
    </source>
</evidence>
<feature type="region of interest" description="Disordered" evidence="2">
    <location>
        <begin position="481"/>
        <end position="507"/>
    </location>
</feature>
<dbReference type="eggNOG" id="ENOG502TBB0">
    <property type="taxonomic scope" value="Eukaryota"/>
</dbReference>
<dbReference type="OrthoDB" id="2123794at2759"/>
<evidence type="ECO:0000313" key="5">
    <source>
        <dbReference type="Proteomes" id="UP000054350"/>
    </source>
</evidence>
<dbReference type="VEuPathDB" id="FungiDB:AMAG_16117"/>
<dbReference type="InterPro" id="IPR028933">
    <property type="entry name" value="Lebercilin_dom"/>
</dbReference>
<accession>A0A0L0TAR4</accession>
<feature type="region of interest" description="Disordered" evidence="2">
    <location>
        <begin position="1"/>
        <end position="46"/>
    </location>
</feature>
<keyword evidence="5" id="KW-1185">Reference proteome</keyword>
<evidence type="ECO:0000256" key="1">
    <source>
        <dbReference type="SAM" id="Coils"/>
    </source>
</evidence>
<evidence type="ECO:0000313" key="4">
    <source>
        <dbReference type="EMBL" id="KNE71811.1"/>
    </source>
</evidence>
<gene>
    <name evidence="4" type="ORF">AMAG_16117</name>
</gene>
<dbReference type="Proteomes" id="UP000054350">
    <property type="component" value="Unassembled WGS sequence"/>
</dbReference>
<dbReference type="STRING" id="578462.A0A0L0TAR4"/>